<dbReference type="NCBIfam" id="NF006336">
    <property type="entry name" value="PRK08566.1"/>
    <property type="match status" value="1"/>
</dbReference>
<dbReference type="InterPro" id="IPR038120">
    <property type="entry name" value="Rpb1_funnel_sf"/>
</dbReference>
<keyword evidence="3 11" id="KW-0240">DNA-directed RNA polymerase</keyword>
<keyword evidence="4 11" id="KW-0808">Transferase</keyword>
<evidence type="ECO:0000256" key="11">
    <source>
        <dbReference type="RuleBase" id="RU004279"/>
    </source>
</evidence>
<dbReference type="EC" id="2.7.7.6" evidence="11"/>
<comment type="similarity">
    <text evidence="2 11">Belongs to the RNA polymerase beta' chain family.</text>
</comment>
<dbReference type="PANTHER" id="PTHR48446">
    <property type="entry name" value="DNA-DIRECTED RNA POLYMERASE SUBUNIT BETA' N-TERMINAL SECTION"/>
    <property type="match status" value="1"/>
</dbReference>
<dbReference type="InterPro" id="IPR007083">
    <property type="entry name" value="RNA_pol_Rpb1_4"/>
</dbReference>
<keyword evidence="14" id="KW-1185">Reference proteome</keyword>
<dbReference type="InterPro" id="IPR035697">
    <property type="entry name" value="RNAP_III_RPC1_N"/>
</dbReference>
<dbReference type="Pfam" id="PF04997">
    <property type="entry name" value="RNA_pol_Rpb1_1"/>
    <property type="match status" value="1"/>
</dbReference>
<dbReference type="InterPro" id="IPR044893">
    <property type="entry name" value="RNA_pol_Rpb1_clamp_domain"/>
</dbReference>
<dbReference type="InterPro" id="IPR007066">
    <property type="entry name" value="RNA_pol_Rpb1_3"/>
</dbReference>
<comment type="subcellular location">
    <subcellularLocation>
        <location evidence="1">Nucleus</location>
    </subcellularLocation>
</comment>
<dbReference type="InterPro" id="IPR007080">
    <property type="entry name" value="RNA_pol_Rpb1_1"/>
</dbReference>
<dbReference type="PANTHER" id="PTHR48446:SF1">
    <property type="entry name" value="DNA-DIRECTED RNA POLYMERASE SUBUNIT BETA' N-TERMINAL SECTION"/>
    <property type="match status" value="1"/>
</dbReference>
<reference evidence="13 14" key="1">
    <citation type="journal article" date="2023" name="Commun. Biol.">
        <title>Genome analysis of Parmales, the sister group of diatoms, reveals the evolutionary specialization of diatoms from phago-mixotrophs to photoautotrophs.</title>
        <authorList>
            <person name="Ban H."/>
            <person name="Sato S."/>
            <person name="Yoshikawa S."/>
            <person name="Yamada K."/>
            <person name="Nakamura Y."/>
            <person name="Ichinomiya M."/>
            <person name="Sato N."/>
            <person name="Blanc-Mathieu R."/>
            <person name="Endo H."/>
            <person name="Kuwata A."/>
            <person name="Ogata H."/>
        </authorList>
    </citation>
    <scope>NUCLEOTIDE SEQUENCE [LARGE SCALE GENOMIC DNA]</scope>
</reference>
<dbReference type="CDD" id="cd02583">
    <property type="entry name" value="RNAP_III_RPC1_N"/>
    <property type="match status" value="1"/>
</dbReference>
<keyword evidence="6" id="KW-0479">Metal-binding</keyword>
<keyword evidence="5 11" id="KW-0548">Nucleotidyltransferase</keyword>
<dbReference type="SMART" id="SM00663">
    <property type="entry name" value="RPOLA_N"/>
    <property type="match status" value="1"/>
</dbReference>
<gene>
    <name evidence="13" type="ORF">TeGR_g395</name>
</gene>
<evidence type="ECO:0000256" key="3">
    <source>
        <dbReference type="ARBA" id="ARBA00022478"/>
    </source>
</evidence>
<evidence type="ECO:0000256" key="4">
    <source>
        <dbReference type="ARBA" id="ARBA00022679"/>
    </source>
</evidence>
<evidence type="ECO:0000256" key="8">
    <source>
        <dbReference type="ARBA" id="ARBA00022842"/>
    </source>
</evidence>
<comment type="catalytic activity">
    <reaction evidence="11">
        <text>RNA(n) + a ribonucleoside 5'-triphosphate = RNA(n+1) + diphosphate</text>
        <dbReference type="Rhea" id="RHEA:21248"/>
        <dbReference type="Rhea" id="RHEA-COMP:14527"/>
        <dbReference type="Rhea" id="RHEA-COMP:17342"/>
        <dbReference type="ChEBI" id="CHEBI:33019"/>
        <dbReference type="ChEBI" id="CHEBI:61557"/>
        <dbReference type="ChEBI" id="CHEBI:140395"/>
        <dbReference type="EC" id="2.7.7.6"/>
    </reaction>
</comment>
<dbReference type="InterPro" id="IPR000722">
    <property type="entry name" value="RNA_pol_asu"/>
</dbReference>
<dbReference type="Gene3D" id="1.10.132.30">
    <property type="match status" value="1"/>
</dbReference>
<evidence type="ECO:0000313" key="14">
    <source>
        <dbReference type="Proteomes" id="UP001165060"/>
    </source>
</evidence>
<keyword evidence="8" id="KW-0460">Magnesium</keyword>
<feature type="domain" description="RNA polymerase N-terminal" evidence="12">
    <location>
        <begin position="261"/>
        <end position="572"/>
    </location>
</feature>
<dbReference type="Gene3D" id="1.10.274.100">
    <property type="entry name" value="RNA polymerase Rpb1, domain 3"/>
    <property type="match status" value="1"/>
</dbReference>
<accession>A0ABQ6M4K5</accession>
<dbReference type="Pfam" id="PF04983">
    <property type="entry name" value="RNA_pol_Rpb1_3"/>
    <property type="match status" value="1"/>
</dbReference>
<comment type="function">
    <text evidence="11">DNA-dependent RNA polymerase catalyzes the transcription of DNA into RNA using the four ribonucleoside triphosphates as substrates.</text>
</comment>
<name>A0ABQ6M4K5_9STRA</name>
<keyword evidence="7" id="KW-0862">Zinc</keyword>
<dbReference type="Pfam" id="PF04998">
    <property type="entry name" value="RNA_pol_Rpb1_5"/>
    <property type="match status" value="1"/>
</dbReference>
<evidence type="ECO:0000259" key="12">
    <source>
        <dbReference type="SMART" id="SM00663"/>
    </source>
</evidence>
<dbReference type="CDD" id="cd02736">
    <property type="entry name" value="RNAP_III_Rpc1_C"/>
    <property type="match status" value="1"/>
</dbReference>
<evidence type="ECO:0000256" key="2">
    <source>
        <dbReference type="ARBA" id="ARBA00006460"/>
    </source>
</evidence>
<evidence type="ECO:0000256" key="10">
    <source>
        <dbReference type="ARBA" id="ARBA00023242"/>
    </source>
</evidence>
<dbReference type="InterPro" id="IPR042102">
    <property type="entry name" value="RNA_pol_Rpb1_3_sf"/>
</dbReference>
<protein>
    <recommendedName>
        <fullName evidence="11">DNA-directed RNA polymerase subunit</fullName>
        <ecNumber evidence="11">2.7.7.6</ecNumber>
    </recommendedName>
</protein>
<comment type="caution">
    <text evidence="13">The sequence shown here is derived from an EMBL/GenBank/DDBJ whole genome shotgun (WGS) entry which is preliminary data.</text>
</comment>
<keyword evidence="9 11" id="KW-0804">Transcription</keyword>
<dbReference type="InterPro" id="IPR007081">
    <property type="entry name" value="RNA_pol_Rpb1_5"/>
</dbReference>
<dbReference type="Gene3D" id="3.30.1490.180">
    <property type="entry name" value="RNA polymerase ii"/>
    <property type="match status" value="1"/>
</dbReference>
<dbReference type="Gene3D" id="6.10.250.2940">
    <property type="match status" value="1"/>
</dbReference>
<dbReference type="Gene3D" id="1.10.150.390">
    <property type="match status" value="1"/>
</dbReference>
<evidence type="ECO:0000256" key="9">
    <source>
        <dbReference type="ARBA" id="ARBA00023163"/>
    </source>
</evidence>
<evidence type="ECO:0000313" key="13">
    <source>
        <dbReference type="EMBL" id="GMI19313.1"/>
    </source>
</evidence>
<dbReference type="EMBL" id="BRYB01002428">
    <property type="protein sequence ID" value="GMI19313.1"/>
    <property type="molecule type" value="Genomic_DNA"/>
</dbReference>
<dbReference type="InterPro" id="IPR015700">
    <property type="entry name" value="RPC1"/>
</dbReference>
<sequence length="1548" mass="171615">MSNDLNDTPKRIHSIQFGLLSPAEMARLSEINVASRELFTLPARRPATLGVLDPRLGVSDKTSICETCREKLTDCAGHYGFIDLALPVFHIGYFKHTLALLQCICKSCSRVLLPTDNTSSVSYDKMLTKFRGRGPEGGADVLAKQKMMKKVVEACKKQHSCPRCGARNGAVKKVPGLPTLKIVHEVYSAKGGENEKEEFIGKVEKVMESNPEFKKVVDDPTKFKSLMCEDLLPTRVLELFLQVPDADCEVMWLDPLIGRPENLLLRNLLVPPVPIRPSVAMDVGGGSNEDDLTVKLQEIIDVNIALKLALQKGAPHKTILEEWDFLHMQVSQFINGEMPGLQRPAGASKQIRGLCQRLKGKSGRFRGNLSGKRVDFSARTVISPDPNLEITQVGVPRHVAKIMTFPEKVMDHNIEKLRACIRNGPEVWPGANHVLKPNTKEPGKDDLKIALQYAPKDKVAQNLNIGDTVERHMSDGDIVLFNRQPSLHKLSVMAHEVKVMPWRTFRFNICVCAPYNADFDGDEMNMHLPQTEEARTEARLLMGVDNNLVTPRNGEPLVAASQDFLTASYLITQRDQFFRKEDFCQLVAYLFDAGEHVDLPQPAILKPVELWTGKQVFSMMVKPTRDCDVLVNLEMKEKNYDSQAGMKSLCKQDGYVIWRQSELMCGNIAKKTIGDGSKTGLFYVLLQDHGCQNAAKVMNRLAKLCSRYLGGHKGFSIGLDDVTPNPKMAAIKKEIIDEGYRQAHENIDTYEKGALKLRPGCNMIQSLEEILNGLLGKLRENAGQEAMKALDWNNAPRIMAECGSKGSSLNISQMVACVGQQAVGGHRIQNGFVNRTLPHFTKNELTPGAKGFVANSFCSGLSATEFFFHTMGGREGLVDTAVKTAETGYMARRLMKALEDLSLQYDSTVRNSERTIVQFTYGDDGLNPEVMEDNDRPVTFSRLKTNVCLRYPDKTEPSLSAKEIREVVHEWLGPAGRLQDLKPKWVKMIEKENKDEGGEDTSGGGPGGAKEFLIFKEIREYFGGITTMIEKHERDVNKMSKWTGKGGKIAKATLLLHATWADCRFTKLQLRLFLEEMQRRYEKSCVQPGEAVGATGAQSISEPGTQMTLKTFHFAGVSSMNVTLGVPRLKEIINASKVISTPIITARLKNGASEPAARIVKSQIEKTTLGEISEYIEEVYTDRAAYLKVKLSASAISELQLDVNADTVRDRILQGVPGQTRPPILRLLKDKDVLVKKLREGRSLYTLRVMVPQEKRKVGVNDDVPQNSYFFMQQLKAALPKVICCGIPTVNRAVINETDGKCDGSKEGVTDDTYHLLIEGTGLLDVMGADGVDPKYTETNHIAEIYNTLGVEAARNKIAMEIHYIMSAYGIGIDQRHLQLLSDVMTFKGEVLGITRFGVSKMRESVLMLASFEKTTDHLFDAAVHGRSDEIVGVSECIIMGIPIPLGTGLFKLLKRAQSKADYKKAKVFGVPDAKQEKGGRKKGAKADEDIVGEVAETKKYAASVNSQHITKMMGLLTTAKRKTSLFSQQRENEFQGISSGVAAVQVS</sequence>
<dbReference type="Gene3D" id="2.40.40.20">
    <property type="match status" value="1"/>
</dbReference>
<organism evidence="13 14">
    <name type="scientific">Tetraparma gracilis</name>
    <dbReference type="NCBI Taxonomy" id="2962635"/>
    <lineage>
        <taxon>Eukaryota</taxon>
        <taxon>Sar</taxon>
        <taxon>Stramenopiles</taxon>
        <taxon>Ochrophyta</taxon>
        <taxon>Bolidophyceae</taxon>
        <taxon>Parmales</taxon>
        <taxon>Triparmaceae</taxon>
        <taxon>Tetraparma</taxon>
    </lineage>
</organism>
<dbReference type="InterPro" id="IPR035698">
    <property type="entry name" value="RNAP_III_Rpc1_C"/>
</dbReference>
<evidence type="ECO:0000256" key="1">
    <source>
        <dbReference type="ARBA" id="ARBA00004123"/>
    </source>
</evidence>
<evidence type="ECO:0000256" key="5">
    <source>
        <dbReference type="ARBA" id="ARBA00022695"/>
    </source>
</evidence>
<dbReference type="SUPFAM" id="SSF64484">
    <property type="entry name" value="beta and beta-prime subunits of DNA dependent RNA-polymerase"/>
    <property type="match status" value="1"/>
</dbReference>
<dbReference type="Pfam" id="PF05000">
    <property type="entry name" value="RNA_pol_Rpb1_4"/>
    <property type="match status" value="1"/>
</dbReference>
<proteinExistence type="inferred from homology"/>
<dbReference type="Gene3D" id="4.10.860.120">
    <property type="entry name" value="RNA polymerase II, clamp domain"/>
    <property type="match status" value="1"/>
</dbReference>
<dbReference type="Gene3D" id="6.20.50.80">
    <property type="match status" value="1"/>
</dbReference>
<evidence type="ECO:0000256" key="6">
    <source>
        <dbReference type="ARBA" id="ARBA00022723"/>
    </source>
</evidence>
<keyword evidence="10" id="KW-0539">Nucleus</keyword>
<evidence type="ECO:0000256" key="7">
    <source>
        <dbReference type="ARBA" id="ARBA00022833"/>
    </source>
</evidence>
<dbReference type="Proteomes" id="UP001165060">
    <property type="component" value="Unassembled WGS sequence"/>
</dbReference>
<dbReference type="Pfam" id="PF00623">
    <property type="entry name" value="RNA_pol_Rpb1_2"/>
    <property type="match status" value="1"/>
</dbReference>
<dbReference type="InterPro" id="IPR006592">
    <property type="entry name" value="RNA_pol_N"/>
</dbReference>